<dbReference type="PANTHER" id="PTHR24223:SF415">
    <property type="entry name" value="FI20190P1"/>
    <property type="match status" value="1"/>
</dbReference>
<dbReference type="PROSITE" id="PS50893">
    <property type="entry name" value="ABC_TRANSPORTER_2"/>
    <property type="match status" value="1"/>
</dbReference>
<dbReference type="SMART" id="SM00382">
    <property type="entry name" value="AAA"/>
    <property type="match status" value="1"/>
</dbReference>
<proteinExistence type="predicted"/>
<organism evidence="4 5">
    <name type="scientific">Kwoniella dejecticola CBS 10117</name>
    <dbReference type="NCBI Taxonomy" id="1296121"/>
    <lineage>
        <taxon>Eukaryota</taxon>
        <taxon>Fungi</taxon>
        <taxon>Dikarya</taxon>
        <taxon>Basidiomycota</taxon>
        <taxon>Agaricomycotina</taxon>
        <taxon>Tremellomycetes</taxon>
        <taxon>Tremellales</taxon>
        <taxon>Cryptococcaceae</taxon>
        <taxon>Kwoniella</taxon>
    </lineage>
</organism>
<evidence type="ECO:0000256" key="1">
    <source>
        <dbReference type="ARBA" id="ARBA00022741"/>
    </source>
</evidence>
<dbReference type="GO" id="GO:0005524">
    <property type="term" value="F:ATP binding"/>
    <property type="evidence" value="ECO:0007669"/>
    <property type="project" value="UniProtKB-KW"/>
</dbReference>
<dbReference type="InterPro" id="IPR050173">
    <property type="entry name" value="ABC_transporter_C-like"/>
</dbReference>
<gene>
    <name evidence="4" type="ORF">I303_108258</name>
</gene>
<keyword evidence="2" id="KW-0067">ATP-binding</keyword>
<dbReference type="InterPro" id="IPR017871">
    <property type="entry name" value="ABC_transporter-like_CS"/>
</dbReference>
<dbReference type="PANTHER" id="PTHR24223">
    <property type="entry name" value="ATP-BINDING CASSETTE SUB-FAMILY C"/>
    <property type="match status" value="1"/>
</dbReference>
<dbReference type="PROSITE" id="PS00211">
    <property type="entry name" value="ABC_TRANSPORTER_1"/>
    <property type="match status" value="1"/>
</dbReference>
<keyword evidence="5" id="KW-1185">Reference proteome</keyword>
<protein>
    <recommendedName>
        <fullName evidence="3">ABC transporter domain-containing protein</fullName>
    </recommendedName>
</protein>
<feature type="domain" description="ABC transporter" evidence="3">
    <location>
        <begin position="164"/>
        <end position="428"/>
    </location>
</feature>
<reference evidence="4" key="1">
    <citation type="submission" date="2013-07" db="EMBL/GenBank/DDBJ databases">
        <authorList>
            <consortium name="The Broad Institute Genome Sequencing Platform"/>
            <person name="Cuomo C."/>
            <person name="Litvintseva A."/>
            <person name="Chen Y."/>
            <person name="Heitman J."/>
            <person name="Sun S."/>
            <person name="Springer D."/>
            <person name="Dromer F."/>
            <person name="Young S.K."/>
            <person name="Zeng Q."/>
            <person name="Gargeya S."/>
            <person name="Fitzgerald M."/>
            <person name="Abouelleil A."/>
            <person name="Alvarado L."/>
            <person name="Berlin A.M."/>
            <person name="Chapman S.B."/>
            <person name="Dewar J."/>
            <person name="Goldberg J."/>
            <person name="Griggs A."/>
            <person name="Gujja S."/>
            <person name="Hansen M."/>
            <person name="Howarth C."/>
            <person name="Imamovic A."/>
            <person name="Larimer J."/>
            <person name="McCowan C."/>
            <person name="Murphy C."/>
            <person name="Pearson M."/>
            <person name="Priest M."/>
            <person name="Roberts A."/>
            <person name="Saif S."/>
            <person name="Shea T."/>
            <person name="Sykes S."/>
            <person name="Wortman J."/>
            <person name="Nusbaum C."/>
            <person name="Birren B."/>
        </authorList>
    </citation>
    <scope>NUCLEOTIDE SEQUENCE</scope>
    <source>
        <strain evidence="4">CBS 10117</strain>
    </source>
</reference>
<dbReference type="Pfam" id="PF00005">
    <property type="entry name" value="ABC_tran"/>
    <property type="match status" value="1"/>
</dbReference>
<dbReference type="AlphaFoldDB" id="A0AAJ8KXD8"/>
<dbReference type="KEGG" id="kdj:90830190"/>
<dbReference type="InterPro" id="IPR027417">
    <property type="entry name" value="P-loop_NTPase"/>
</dbReference>
<evidence type="ECO:0000256" key="2">
    <source>
        <dbReference type="ARBA" id="ARBA00022840"/>
    </source>
</evidence>
<evidence type="ECO:0000313" key="4">
    <source>
        <dbReference type="EMBL" id="WWC65638.1"/>
    </source>
</evidence>
<dbReference type="GO" id="GO:0042626">
    <property type="term" value="F:ATPase-coupled transmembrane transporter activity"/>
    <property type="evidence" value="ECO:0007669"/>
    <property type="project" value="TreeGrafter"/>
</dbReference>
<sequence length="460" mass="50633">MGIWLRCRGLDRRCLGACEMSIFIDDLMRWTNMQTTALIWTIAVARWLYFSLQMFDTILKITALSLILSRSSISGATAGFVLTFVGTISNDLTWILVQMRNFEWKGVSLERASEFRTLEREDGPALKADDASPPVWSRDDSDAVDEHEDAACRQLADWPEKGALKVKDLCARYGPDMPDILHDVSFEVQGGERVGIVGATGGGKSTLAKAFFSFVDITKGKIEIDGRDISQIFLGQVRSRLGIIAQDPILLSGSLRLNLDIEGRYSDEELYDALHQVQLLKRTESAGDASEGSAETLVGGAQMNGRSSEQQQQDNIFRNLDYEIKGGGENLSAGQKQLVVLARALLKKHRVLILDEATASIDSATDAEISSVVHEEFTGATVMIIAHRLRTIMPCSKILVMDKGQVIQQGSPVELIRLEGKFKDLCLAAGPEEYEHLVSLAESHSTGYGYAEANGRLVDI</sequence>
<keyword evidence="1" id="KW-0547">Nucleotide-binding</keyword>
<dbReference type="FunFam" id="3.40.50.300:FF:001354">
    <property type="entry name" value="ATP-binding cassette (ABC) transporter, putative"/>
    <property type="match status" value="1"/>
</dbReference>
<dbReference type="InterPro" id="IPR003593">
    <property type="entry name" value="AAA+_ATPase"/>
</dbReference>
<dbReference type="RefSeq" id="XP_065825866.1">
    <property type="nucleotide sequence ID" value="XM_065969794.1"/>
</dbReference>
<reference evidence="4" key="2">
    <citation type="submission" date="2024-02" db="EMBL/GenBank/DDBJ databases">
        <title>Comparative genomics of Cryptococcus and Kwoniella reveals pathogenesis evolution and contrasting modes of karyotype evolution via chromosome fusion or intercentromeric recombination.</title>
        <authorList>
            <person name="Coelho M.A."/>
            <person name="David-Palma M."/>
            <person name="Shea T."/>
            <person name="Bowers K."/>
            <person name="McGinley-Smith S."/>
            <person name="Mohammad A.W."/>
            <person name="Gnirke A."/>
            <person name="Yurkov A.M."/>
            <person name="Nowrousian M."/>
            <person name="Sun S."/>
            <person name="Cuomo C.A."/>
            <person name="Heitman J."/>
        </authorList>
    </citation>
    <scope>NUCLEOTIDE SEQUENCE</scope>
    <source>
        <strain evidence="4">CBS 10117</strain>
    </source>
</reference>
<dbReference type="InterPro" id="IPR003439">
    <property type="entry name" value="ABC_transporter-like_ATP-bd"/>
</dbReference>
<evidence type="ECO:0000313" key="5">
    <source>
        <dbReference type="Proteomes" id="UP000078595"/>
    </source>
</evidence>
<dbReference type="GO" id="GO:0016887">
    <property type="term" value="F:ATP hydrolysis activity"/>
    <property type="evidence" value="ECO:0007669"/>
    <property type="project" value="InterPro"/>
</dbReference>
<accession>A0AAJ8KXD8</accession>
<dbReference type="Proteomes" id="UP000078595">
    <property type="component" value="Chromosome 11"/>
</dbReference>
<evidence type="ECO:0000259" key="3">
    <source>
        <dbReference type="PROSITE" id="PS50893"/>
    </source>
</evidence>
<dbReference type="GO" id="GO:0016020">
    <property type="term" value="C:membrane"/>
    <property type="evidence" value="ECO:0007669"/>
    <property type="project" value="TreeGrafter"/>
</dbReference>
<dbReference type="GeneID" id="90830190"/>
<dbReference type="SUPFAM" id="SSF52540">
    <property type="entry name" value="P-loop containing nucleoside triphosphate hydrolases"/>
    <property type="match status" value="1"/>
</dbReference>
<name>A0AAJ8KXD8_9TREE</name>
<dbReference type="Gene3D" id="3.40.50.300">
    <property type="entry name" value="P-loop containing nucleotide triphosphate hydrolases"/>
    <property type="match status" value="1"/>
</dbReference>
<dbReference type="EMBL" id="CP144540">
    <property type="protein sequence ID" value="WWC65638.1"/>
    <property type="molecule type" value="Genomic_DNA"/>
</dbReference>